<reference evidence="1" key="1">
    <citation type="submission" date="2021-08" db="EMBL/GenBank/DDBJ databases">
        <title>Novel anaerobic bacterium isolated from sea squirt in East Sea, Republic of Korea.</title>
        <authorList>
            <person name="Nguyen T.H."/>
            <person name="Li Z."/>
            <person name="Lee Y.-J."/>
            <person name="Ko J."/>
            <person name="Kim S.-G."/>
        </authorList>
    </citation>
    <scope>NUCLEOTIDE SEQUENCE</scope>
    <source>
        <strain evidence="1">KCTC 25031</strain>
    </source>
</reference>
<dbReference type="Proteomes" id="UP000826212">
    <property type="component" value="Chromosome"/>
</dbReference>
<proteinExistence type="predicted"/>
<gene>
    <name evidence="1" type="ORF">K4L44_07220</name>
</gene>
<organism evidence="1 2">
    <name type="scientific">Halosquirtibacter laminarini</name>
    <dbReference type="NCBI Taxonomy" id="3374600"/>
    <lineage>
        <taxon>Bacteria</taxon>
        <taxon>Pseudomonadati</taxon>
        <taxon>Bacteroidota</taxon>
        <taxon>Bacteroidia</taxon>
        <taxon>Marinilabiliales</taxon>
        <taxon>Prolixibacteraceae</taxon>
        <taxon>Halosquirtibacter</taxon>
    </lineage>
</organism>
<evidence type="ECO:0000313" key="1">
    <source>
        <dbReference type="EMBL" id="QZE15616.1"/>
    </source>
</evidence>
<protein>
    <submittedName>
        <fullName evidence="1">Uncharacterized protein</fullName>
    </submittedName>
</protein>
<name>A0AC61NMG0_9BACT</name>
<dbReference type="EMBL" id="CP081303">
    <property type="protein sequence ID" value="QZE15616.1"/>
    <property type="molecule type" value="Genomic_DNA"/>
</dbReference>
<accession>A0AC61NMG0</accession>
<sequence>MNKTAILYLIVIAFGMVGCNTMVEYGDVRVDGRLEYDTYLGYGNVYHYTEPADIDGYTQLCLMKSNETLEDNFFATWSYLGKNRYKVIFTKGFSMNQWSESQNLGNGFSIGVNQKLKISPDCVTIIKDNAVIFRAPIFDNTNIYNGVIAKDICRRIEVDYTLEAGSYSLQESMRGMIGDDSFFWSY</sequence>
<evidence type="ECO:0000313" key="2">
    <source>
        <dbReference type="Proteomes" id="UP000826212"/>
    </source>
</evidence>
<keyword evidence="2" id="KW-1185">Reference proteome</keyword>